<evidence type="ECO:0000259" key="8">
    <source>
        <dbReference type="PROSITE" id="PS52035"/>
    </source>
</evidence>
<evidence type="ECO:0000256" key="7">
    <source>
        <dbReference type="PROSITE-ProRule" id="PRU01379"/>
    </source>
</evidence>
<dbReference type="SUPFAM" id="SSF53187">
    <property type="entry name" value="Zn-dependent exopeptidases"/>
    <property type="match status" value="1"/>
</dbReference>
<name>A0A814F6G9_9BILA</name>
<sequence length="141" mass="15668">MWRKTRSNTPKPLCKGADPNRNWDYACYSQLWMTPWGFTTQKPSQFKLQDDGSVQAVQALAAVFGTKYVHGNIGATIYVASGGTVDWTYGKANVLFSYAVELRDTGEYGFLLPENQIIPSGQETLAGCLALLKYVESHVYS</sequence>
<feature type="active site" description="Proton donor/acceptor" evidence="7">
    <location>
        <position position="101"/>
    </location>
</feature>
<protein>
    <recommendedName>
        <fullName evidence="8">Peptidase M14 domain-containing protein</fullName>
    </recommendedName>
</protein>
<dbReference type="GO" id="GO:0005615">
    <property type="term" value="C:extracellular space"/>
    <property type="evidence" value="ECO:0007669"/>
    <property type="project" value="TreeGrafter"/>
</dbReference>
<keyword evidence="5" id="KW-0862">Zinc</keyword>
<evidence type="ECO:0000313" key="11">
    <source>
        <dbReference type="EMBL" id="CAF3651256.1"/>
    </source>
</evidence>
<dbReference type="PANTHER" id="PTHR11705">
    <property type="entry name" value="PROTEASE FAMILY M14 CARBOXYPEPTIDASE A,B"/>
    <property type="match status" value="1"/>
</dbReference>
<evidence type="ECO:0000256" key="5">
    <source>
        <dbReference type="ARBA" id="ARBA00022833"/>
    </source>
</evidence>
<evidence type="ECO:0000256" key="4">
    <source>
        <dbReference type="ARBA" id="ARBA00022801"/>
    </source>
</evidence>
<keyword evidence="3" id="KW-0645">Protease</keyword>
<keyword evidence="4" id="KW-0378">Hydrolase</keyword>
<dbReference type="Proteomes" id="UP000681722">
    <property type="component" value="Unassembled WGS sequence"/>
</dbReference>
<evidence type="ECO:0000313" key="13">
    <source>
        <dbReference type="Proteomes" id="UP000663829"/>
    </source>
</evidence>
<dbReference type="EMBL" id="CAJNOQ010002765">
    <property type="protein sequence ID" value="CAF0977270.1"/>
    <property type="molecule type" value="Genomic_DNA"/>
</dbReference>
<dbReference type="Pfam" id="PF00246">
    <property type="entry name" value="Peptidase_M14"/>
    <property type="match status" value="1"/>
</dbReference>
<dbReference type="EMBL" id="CAJOBA010002586">
    <property type="protein sequence ID" value="CAF3651256.1"/>
    <property type="molecule type" value="Genomic_DNA"/>
</dbReference>
<evidence type="ECO:0000256" key="1">
    <source>
        <dbReference type="ARBA" id="ARBA00001947"/>
    </source>
</evidence>
<keyword evidence="6" id="KW-0482">Metalloprotease</keyword>
<comment type="caution">
    <text evidence="10">The sequence shown here is derived from an EMBL/GenBank/DDBJ whole genome shotgun (WGS) entry which is preliminary data.</text>
</comment>
<evidence type="ECO:0000256" key="6">
    <source>
        <dbReference type="ARBA" id="ARBA00023049"/>
    </source>
</evidence>
<dbReference type="Gene3D" id="3.40.630.10">
    <property type="entry name" value="Zn peptidases"/>
    <property type="match status" value="1"/>
</dbReference>
<dbReference type="InterPro" id="IPR000834">
    <property type="entry name" value="Peptidase_M14"/>
</dbReference>
<proteinExistence type="inferred from homology"/>
<dbReference type="Proteomes" id="UP000682733">
    <property type="component" value="Unassembled WGS sequence"/>
</dbReference>
<evidence type="ECO:0000313" key="12">
    <source>
        <dbReference type="EMBL" id="CAF3750098.1"/>
    </source>
</evidence>
<accession>A0A814F6G9</accession>
<keyword evidence="13" id="KW-1185">Reference proteome</keyword>
<organism evidence="10 13">
    <name type="scientific">Didymodactylos carnosus</name>
    <dbReference type="NCBI Taxonomy" id="1234261"/>
    <lineage>
        <taxon>Eukaryota</taxon>
        <taxon>Metazoa</taxon>
        <taxon>Spiralia</taxon>
        <taxon>Gnathifera</taxon>
        <taxon>Rotifera</taxon>
        <taxon>Eurotatoria</taxon>
        <taxon>Bdelloidea</taxon>
        <taxon>Philodinida</taxon>
        <taxon>Philodinidae</taxon>
        <taxon>Didymodactylos</taxon>
    </lineage>
</organism>
<dbReference type="GO" id="GO:0008270">
    <property type="term" value="F:zinc ion binding"/>
    <property type="evidence" value="ECO:0007669"/>
    <property type="project" value="InterPro"/>
</dbReference>
<dbReference type="OrthoDB" id="3626597at2759"/>
<dbReference type="EMBL" id="CAJNOK010002585">
    <property type="protein sequence ID" value="CAF0866452.1"/>
    <property type="molecule type" value="Genomic_DNA"/>
</dbReference>
<dbReference type="PANTHER" id="PTHR11705:SF143">
    <property type="entry name" value="SLL0236 PROTEIN"/>
    <property type="match status" value="1"/>
</dbReference>
<dbReference type="Proteomes" id="UP000677228">
    <property type="component" value="Unassembled WGS sequence"/>
</dbReference>
<dbReference type="Proteomes" id="UP000663829">
    <property type="component" value="Unassembled WGS sequence"/>
</dbReference>
<dbReference type="EMBL" id="CAJOBC010002765">
    <property type="protein sequence ID" value="CAF3750098.1"/>
    <property type="molecule type" value="Genomic_DNA"/>
</dbReference>
<comment type="similarity">
    <text evidence="2 7">Belongs to the peptidase M14 family.</text>
</comment>
<feature type="domain" description="Peptidase M14" evidence="8">
    <location>
        <begin position="1"/>
        <end position="135"/>
    </location>
</feature>
<dbReference type="PROSITE" id="PS52035">
    <property type="entry name" value="PEPTIDASE_M14"/>
    <property type="match status" value="1"/>
</dbReference>
<dbReference type="GO" id="GO:0006508">
    <property type="term" value="P:proteolysis"/>
    <property type="evidence" value="ECO:0007669"/>
    <property type="project" value="UniProtKB-KW"/>
</dbReference>
<dbReference type="GO" id="GO:0004181">
    <property type="term" value="F:metallocarboxypeptidase activity"/>
    <property type="evidence" value="ECO:0007669"/>
    <property type="project" value="InterPro"/>
</dbReference>
<evidence type="ECO:0000313" key="9">
    <source>
        <dbReference type="EMBL" id="CAF0866452.1"/>
    </source>
</evidence>
<comment type="cofactor">
    <cofactor evidence="1">
        <name>Zn(2+)</name>
        <dbReference type="ChEBI" id="CHEBI:29105"/>
    </cofactor>
</comment>
<evidence type="ECO:0000256" key="2">
    <source>
        <dbReference type="ARBA" id="ARBA00005988"/>
    </source>
</evidence>
<evidence type="ECO:0000313" key="10">
    <source>
        <dbReference type="EMBL" id="CAF0977270.1"/>
    </source>
</evidence>
<reference evidence="10" key="1">
    <citation type="submission" date="2021-02" db="EMBL/GenBank/DDBJ databases">
        <authorList>
            <person name="Nowell W R."/>
        </authorList>
    </citation>
    <scope>NUCLEOTIDE SEQUENCE</scope>
</reference>
<dbReference type="AlphaFoldDB" id="A0A814F6G9"/>
<evidence type="ECO:0000256" key="3">
    <source>
        <dbReference type="ARBA" id="ARBA00022670"/>
    </source>
</evidence>
<gene>
    <name evidence="10" type="ORF">GPM918_LOCUS12559</name>
    <name evidence="9" type="ORF">OVA965_LOCUS7903</name>
    <name evidence="12" type="ORF">SRO942_LOCUS12559</name>
    <name evidence="11" type="ORF">TMI583_LOCUS7899</name>
</gene>